<dbReference type="GeneID" id="94828749"/>
<dbReference type="VEuPathDB" id="TrichDB:TRFO_08012"/>
<gene>
    <name evidence="1" type="ORF">TRFO_08012</name>
</gene>
<protein>
    <submittedName>
        <fullName evidence="1">Uncharacterized protein</fullName>
    </submittedName>
</protein>
<dbReference type="EMBL" id="MLAK01000960">
    <property type="protein sequence ID" value="OHT00341.1"/>
    <property type="molecule type" value="Genomic_DNA"/>
</dbReference>
<comment type="caution">
    <text evidence="1">The sequence shown here is derived from an EMBL/GenBank/DDBJ whole genome shotgun (WGS) entry which is preliminary data.</text>
</comment>
<keyword evidence="2" id="KW-1185">Reference proteome</keyword>
<organism evidence="1 2">
    <name type="scientific">Tritrichomonas foetus</name>
    <dbReference type="NCBI Taxonomy" id="1144522"/>
    <lineage>
        <taxon>Eukaryota</taxon>
        <taxon>Metamonada</taxon>
        <taxon>Parabasalia</taxon>
        <taxon>Tritrichomonadida</taxon>
        <taxon>Tritrichomonadidae</taxon>
        <taxon>Tritrichomonas</taxon>
    </lineage>
</organism>
<proteinExistence type="predicted"/>
<evidence type="ECO:0000313" key="2">
    <source>
        <dbReference type="Proteomes" id="UP000179807"/>
    </source>
</evidence>
<name>A0A1J4JST9_9EUKA</name>
<accession>A0A1J4JST9</accession>
<reference evidence="1" key="1">
    <citation type="submission" date="2016-10" db="EMBL/GenBank/DDBJ databases">
        <authorList>
            <person name="Benchimol M."/>
            <person name="Almeida L.G."/>
            <person name="Vasconcelos A.T."/>
            <person name="Perreira-Neves A."/>
            <person name="Rosa I.A."/>
            <person name="Tasca T."/>
            <person name="Bogo M.R."/>
            <person name="de Souza W."/>
        </authorList>
    </citation>
    <scope>NUCLEOTIDE SEQUENCE [LARGE SCALE GENOMIC DNA]</scope>
    <source>
        <strain evidence="1">K</strain>
    </source>
</reference>
<evidence type="ECO:0000313" key="1">
    <source>
        <dbReference type="EMBL" id="OHT00341.1"/>
    </source>
</evidence>
<dbReference type="Proteomes" id="UP000179807">
    <property type="component" value="Unassembled WGS sequence"/>
</dbReference>
<sequence>MFLTVYLSIENCVDLNFFYILRAKKHHSFFWELTRFSPQRIRNISNEMIKSPFHDSILSRLARNELTIESFLQDRSAIIEVRRQNKIVTSFLLDYIDSLLKYAIDNSNELSQNAMKLIETRNPKIICAICDEDEINKLAAELIEKFKSQNNFMPNIKNINANDKNINVINTYDKNINVINAYDKNINVINAYDKNISNNDVNNNINIDNEHFRKADYEMRSSIGRFATILEICIKKYPDCINNFDLNQFLPLCENTSLFSLFESIIEANIDETRKYFKCVNIINSIIELLENWHQHDTDDHFEFGISDFCAINLYHLLYLFAKKGVYEEMNSPKVLKFFLNYFHDSNESNSEIYHLILSKKWKILIEMIDATNVNDFSSLLEISLQHSEIQSNKYEEYQVDAMNFISSILNLMPSLTSSIDISALINNYTEVFRKFSNSSIVLSGLGTFLSCALEISDLHRQIYEIFLPAIINEFKNDEENANIRAFTLDFGRRIILACDRDEELKEMFYANDDFRDYLIPMIEKANLIMKSNDSFKVAKVVCCDTFETLNPSSVNMNVSV</sequence>
<dbReference type="RefSeq" id="XP_068353477.1">
    <property type="nucleotide sequence ID" value="XM_068494045.1"/>
</dbReference>
<dbReference type="AlphaFoldDB" id="A0A1J4JST9"/>